<dbReference type="GO" id="GO:0061630">
    <property type="term" value="F:ubiquitin protein ligase activity"/>
    <property type="evidence" value="ECO:0007669"/>
    <property type="project" value="InterPro"/>
</dbReference>
<feature type="compositionally biased region" description="Low complexity" evidence="5">
    <location>
        <begin position="260"/>
        <end position="273"/>
    </location>
</feature>
<dbReference type="GO" id="GO:0140082">
    <property type="term" value="F:SUMO-ubiquitin ligase activity"/>
    <property type="evidence" value="ECO:0007669"/>
    <property type="project" value="TreeGrafter"/>
</dbReference>
<evidence type="ECO:0000259" key="6">
    <source>
        <dbReference type="PROSITE" id="PS50089"/>
    </source>
</evidence>
<feature type="compositionally biased region" description="Polar residues" evidence="5">
    <location>
        <begin position="419"/>
        <end position="429"/>
    </location>
</feature>
<dbReference type="InterPro" id="IPR022755">
    <property type="entry name" value="Znf_C2H2_jaz"/>
</dbReference>
<feature type="compositionally biased region" description="Polar residues" evidence="5">
    <location>
        <begin position="248"/>
        <end position="257"/>
    </location>
</feature>
<feature type="compositionally biased region" description="Low complexity" evidence="5">
    <location>
        <begin position="495"/>
        <end position="512"/>
    </location>
</feature>
<dbReference type="PANTHER" id="PTHR47094">
    <property type="entry name" value="ELFLESS, ISOFORM B"/>
    <property type="match status" value="1"/>
</dbReference>
<dbReference type="GO" id="GO:0006511">
    <property type="term" value="P:ubiquitin-dependent protein catabolic process"/>
    <property type="evidence" value="ECO:0007669"/>
    <property type="project" value="TreeGrafter"/>
</dbReference>
<feature type="region of interest" description="Disordered" evidence="5">
    <location>
        <begin position="227"/>
        <end position="283"/>
    </location>
</feature>
<dbReference type="PROSITE" id="PS00028">
    <property type="entry name" value="ZINC_FINGER_C2H2_1"/>
    <property type="match status" value="2"/>
</dbReference>
<reference evidence="7 8" key="1">
    <citation type="submission" date="2014-04" db="EMBL/GenBank/DDBJ databases">
        <title>Evolutionary Origins and Diversification of the Mycorrhizal Mutualists.</title>
        <authorList>
            <consortium name="DOE Joint Genome Institute"/>
            <consortium name="Mycorrhizal Genomics Consortium"/>
            <person name="Kohler A."/>
            <person name="Kuo A."/>
            <person name="Nagy L.G."/>
            <person name="Floudas D."/>
            <person name="Copeland A."/>
            <person name="Barry K.W."/>
            <person name="Cichocki N."/>
            <person name="Veneault-Fourrey C."/>
            <person name="LaButti K."/>
            <person name="Lindquist E.A."/>
            <person name="Lipzen A."/>
            <person name="Lundell T."/>
            <person name="Morin E."/>
            <person name="Murat C."/>
            <person name="Riley R."/>
            <person name="Ohm R."/>
            <person name="Sun H."/>
            <person name="Tunlid A."/>
            <person name="Henrissat B."/>
            <person name="Grigoriev I.V."/>
            <person name="Hibbett D.S."/>
            <person name="Martin F."/>
        </authorList>
    </citation>
    <scope>NUCLEOTIDE SEQUENCE [LARGE SCALE GENOMIC DNA]</scope>
    <source>
        <strain evidence="7 8">MD-312</strain>
    </source>
</reference>
<feature type="region of interest" description="Disordered" evidence="5">
    <location>
        <begin position="58"/>
        <end position="110"/>
    </location>
</feature>
<evidence type="ECO:0000256" key="2">
    <source>
        <dbReference type="ARBA" id="ARBA00022771"/>
    </source>
</evidence>
<feature type="region of interest" description="Disordered" evidence="5">
    <location>
        <begin position="485"/>
        <end position="522"/>
    </location>
</feature>
<keyword evidence="2 4" id="KW-0863">Zinc-finger</keyword>
<protein>
    <submittedName>
        <fullName evidence="7">Unplaced genomic scaffold scaffold_18, whole genome shotgun sequence</fullName>
    </submittedName>
</protein>
<keyword evidence="1" id="KW-0479">Metal-binding</keyword>
<dbReference type="InterPro" id="IPR036236">
    <property type="entry name" value="Znf_C2H2_sf"/>
</dbReference>
<evidence type="ECO:0000256" key="5">
    <source>
        <dbReference type="SAM" id="MobiDB-lite"/>
    </source>
</evidence>
<dbReference type="Proteomes" id="UP000053820">
    <property type="component" value="Unassembled WGS sequence"/>
</dbReference>
<gene>
    <name evidence="7" type="ORF">HYDPIDRAFT_41465</name>
</gene>
<dbReference type="SMART" id="SM00184">
    <property type="entry name" value="RING"/>
    <property type="match status" value="1"/>
</dbReference>
<dbReference type="Gene3D" id="3.30.160.60">
    <property type="entry name" value="Classic Zinc Finger"/>
    <property type="match status" value="2"/>
</dbReference>
<dbReference type="AlphaFoldDB" id="A0A0C9W7L9"/>
<dbReference type="InterPro" id="IPR017907">
    <property type="entry name" value="Znf_RING_CS"/>
</dbReference>
<feature type="region of interest" description="Disordered" evidence="5">
    <location>
        <begin position="358"/>
        <end position="435"/>
    </location>
</feature>
<feature type="compositionally biased region" description="Low complexity" evidence="5">
    <location>
        <begin position="94"/>
        <end position="106"/>
    </location>
</feature>
<dbReference type="SUPFAM" id="SSF57850">
    <property type="entry name" value="RING/U-box"/>
    <property type="match status" value="1"/>
</dbReference>
<keyword evidence="8" id="KW-1185">Reference proteome</keyword>
<dbReference type="SUPFAM" id="SSF57667">
    <property type="entry name" value="beta-beta-alpha zinc fingers"/>
    <property type="match status" value="1"/>
</dbReference>
<dbReference type="InterPro" id="IPR013083">
    <property type="entry name" value="Znf_RING/FYVE/PHD"/>
</dbReference>
<dbReference type="Gene3D" id="3.30.40.10">
    <property type="entry name" value="Zinc/RING finger domain, C3HC4 (zinc finger)"/>
    <property type="match status" value="1"/>
</dbReference>
<evidence type="ECO:0000256" key="4">
    <source>
        <dbReference type="PROSITE-ProRule" id="PRU00175"/>
    </source>
</evidence>
<dbReference type="InterPro" id="IPR001841">
    <property type="entry name" value="Znf_RING"/>
</dbReference>
<evidence type="ECO:0000313" key="8">
    <source>
        <dbReference type="Proteomes" id="UP000053820"/>
    </source>
</evidence>
<dbReference type="Pfam" id="PF12171">
    <property type="entry name" value="zf-C2H2_jaz"/>
    <property type="match status" value="1"/>
</dbReference>
<dbReference type="HOGENOM" id="CLU_399582_0_0_1"/>
<sequence length="595" mass="64837">MPVQCTVCNGRSFENEAVLQAHQKSKWHMKRQANPLKCSFCADTFETLDSRIRHEMLQKHRQTKHPSLPSTAPGPIPHDLQPAQATATFSEQVASSASSNLPSSNSETGMQLPSDVLVESQSSDPQIFEEAPRSAEEVTLVNTQDEGSSACSRIQCTVCNGRLFKDEAGLQDHQNSKLHKKRQAKQLKCNFCAGTFKTIESRIQHETVTHTKCLLCSEICKSPKQLKKHKQTKHPSLPSTAPAPHDLQSAQATSTFSEKAALPASSNLPSSNSKTGIQLPPDVPIEFQSSNLQIFEEAPHSAEEVPPVNIQEEGFPVCSYDSCGPRASIRHHQLDDVPEKIDSITVGAKDYHYRDAPAETQHVHSQHPAAECSDSLLSGQPTDGGNQSATDGNESVSAEQHGDEHVKHPNDESTEDKYYSTTPSPTPSEHGSDGSRYQLLEARPASLHSSVLSESFDDPSVQSSPLSSSRSVACVSINDISEHVKVHPADRSHMSPSSTPRLGLPPSSSLESLEQRRGASNDVVPQVDVTMPQAAAHRLHCRICQRDPCEDMTATICGHIFCKKCITQAVVAKSECPVCKSATLLYCLFKLDLSV</sequence>
<evidence type="ECO:0000313" key="7">
    <source>
        <dbReference type="EMBL" id="KIJ63213.1"/>
    </source>
</evidence>
<feature type="compositionally biased region" description="Polar residues" evidence="5">
    <location>
        <begin position="375"/>
        <end position="398"/>
    </location>
</feature>
<name>A0A0C9W7L9_9AGAM</name>
<dbReference type="OrthoDB" id="6105938at2759"/>
<dbReference type="InterPro" id="IPR049627">
    <property type="entry name" value="SLX8"/>
</dbReference>
<evidence type="ECO:0000256" key="3">
    <source>
        <dbReference type="ARBA" id="ARBA00022833"/>
    </source>
</evidence>
<dbReference type="Pfam" id="PF12874">
    <property type="entry name" value="zf-met"/>
    <property type="match status" value="1"/>
</dbReference>
<feature type="compositionally biased region" description="Polar residues" evidence="5">
    <location>
        <begin position="83"/>
        <end position="93"/>
    </location>
</feature>
<dbReference type="PANTHER" id="PTHR47094:SF1">
    <property type="entry name" value="RING-TYPE E3 UBIQUITIN TRANSFERASE"/>
    <property type="match status" value="1"/>
</dbReference>
<dbReference type="Pfam" id="PF13923">
    <property type="entry name" value="zf-C3HC4_2"/>
    <property type="match status" value="1"/>
</dbReference>
<dbReference type="GO" id="GO:0033768">
    <property type="term" value="C:SUMO-targeted ubiquitin ligase complex"/>
    <property type="evidence" value="ECO:0007669"/>
    <property type="project" value="TreeGrafter"/>
</dbReference>
<dbReference type="InterPro" id="IPR013087">
    <property type="entry name" value="Znf_C2H2_type"/>
</dbReference>
<dbReference type="GO" id="GO:0032183">
    <property type="term" value="F:SUMO binding"/>
    <property type="evidence" value="ECO:0007669"/>
    <property type="project" value="TreeGrafter"/>
</dbReference>
<keyword evidence="3" id="KW-0862">Zinc</keyword>
<organism evidence="7 8">
    <name type="scientific">Hydnomerulius pinastri MD-312</name>
    <dbReference type="NCBI Taxonomy" id="994086"/>
    <lineage>
        <taxon>Eukaryota</taxon>
        <taxon>Fungi</taxon>
        <taxon>Dikarya</taxon>
        <taxon>Basidiomycota</taxon>
        <taxon>Agaricomycotina</taxon>
        <taxon>Agaricomycetes</taxon>
        <taxon>Agaricomycetidae</taxon>
        <taxon>Boletales</taxon>
        <taxon>Boletales incertae sedis</taxon>
        <taxon>Leucogyrophana</taxon>
    </lineage>
</organism>
<dbReference type="EMBL" id="KN839852">
    <property type="protein sequence ID" value="KIJ63213.1"/>
    <property type="molecule type" value="Genomic_DNA"/>
</dbReference>
<dbReference type="SMART" id="SM00355">
    <property type="entry name" value="ZnF_C2H2"/>
    <property type="match status" value="5"/>
</dbReference>
<dbReference type="PROSITE" id="PS00518">
    <property type="entry name" value="ZF_RING_1"/>
    <property type="match status" value="1"/>
</dbReference>
<proteinExistence type="predicted"/>
<dbReference type="PROSITE" id="PS50089">
    <property type="entry name" value="ZF_RING_2"/>
    <property type="match status" value="1"/>
</dbReference>
<feature type="domain" description="RING-type" evidence="6">
    <location>
        <begin position="541"/>
        <end position="580"/>
    </location>
</feature>
<feature type="compositionally biased region" description="Basic and acidic residues" evidence="5">
    <location>
        <begin position="400"/>
        <end position="418"/>
    </location>
</feature>
<dbReference type="GO" id="GO:0008270">
    <property type="term" value="F:zinc ion binding"/>
    <property type="evidence" value="ECO:0007669"/>
    <property type="project" value="UniProtKB-KW"/>
</dbReference>
<evidence type="ECO:0000256" key="1">
    <source>
        <dbReference type="ARBA" id="ARBA00022723"/>
    </source>
</evidence>
<accession>A0A0C9W7L9</accession>